<protein>
    <submittedName>
        <fullName evidence="2">RhoGAP domain protein</fullName>
    </submittedName>
</protein>
<dbReference type="Gene3D" id="1.10.555.10">
    <property type="entry name" value="Rho GTPase activation protein"/>
    <property type="match status" value="1"/>
</dbReference>
<feature type="non-terminal residue" evidence="2">
    <location>
        <position position="1"/>
    </location>
</feature>
<dbReference type="InterPro" id="IPR052118">
    <property type="entry name" value="Rho-GAP_regulator"/>
</dbReference>
<dbReference type="GO" id="GO:0016477">
    <property type="term" value="P:cell migration"/>
    <property type="evidence" value="ECO:0007669"/>
    <property type="project" value="TreeGrafter"/>
</dbReference>
<dbReference type="Proteomes" id="UP000054047">
    <property type="component" value="Unassembled WGS sequence"/>
</dbReference>
<reference evidence="2 3" key="1">
    <citation type="submission" date="2013-12" db="EMBL/GenBank/DDBJ databases">
        <title>Draft genome of the parsitic nematode Ancylostoma duodenale.</title>
        <authorList>
            <person name="Mitreva M."/>
        </authorList>
    </citation>
    <scope>NUCLEOTIDE SEQUENCE [LARGE SCALE GENOMIC DNA]</scope>
    <source>
        <strain evidence="2 3">Zhejiang</strain>
    </source>
</reference>
<dbReference type="SUPFAM" id="SSF48350">
    <property type="entry name" value="GTPase activation domain, GAP"/>
    <property type="match status" value="1"/>
</dbReference>
<gene>
    <name evidence="2" type="ORF">ANCDUO_25623</name>
</gene>
<evidence type="ECO:0000259" key="1">
    <source>
        <dbReference type="PROSITE" id="PS50238"/>
    </source>
</evidence>
<organism evidence="2 3">
    <name type="scientific">Ancylostoma duodenale</name>
    <dbReference type="NCBI Taxonomy" id="51022"/>
    <lineage>
        <taxon>Eukaryota</taxon>
        <taxon>Metazoa</taxon>
        <taxon>Ecdysozoa</taxon>
        <taxon>Nematoda</taxon>
        <taxon>Chromadorea</taxon>
        <taxon>Rhabditida</taxon>
        <taxon>Rhabditina</taxon>
        <taxon>Rhabditomorpha</taxon>
        <taxon>Strongyloidea</taxon>
        <taxon>Ancylostomatidae</taxon>
        <taxon>Ancylostomatinae</taxon>
        <taxon>Ancylostoma</taxon>
    </lineage>
</organism>
<evidence type="ECO:0000313" key="3">
    <source>
        <dbReference type="Proteomes" id="UP000054047"/>
    </source>
</evidence>
<dbReference type="GO" id="GO:0030030">
    <property type="term" value="P:cell projection organization"/>
    <property type="evidence" value="ECO:0007669"/>
    <property type="project" value="TreeGrafter"/>
</dbReference>
<dbReference type="GO" id="GO:0005096">
    <property type="term" value="F:GTPase activator activity"/>
    <property type="evidence" value="ECO:0007669"/>
    <property type="project" value="TreeGrafter"/>
</dbReference>
<evidence type="ECO:0000313" key="2">
    <source>
        <dbReference type="EMBL" id="KIH44352.1"/>
    </source>
</evidence>
<dbReference type="PANTHER" id="PTHR46150:SF3">
    <property type="entry name" value="RHO GTPASE-ACTIVATING PROTEIN 100F"/>
    <property type="match status" value="1"/>
</dbReference>
<dbReference type="GO" id="GO:0007165">
    <property type="term" value="P:signal transduction"/>
    <property type="evidence" value="ECO:0007669"/>
    <property type="project" value="InterPro"/>
</dbReference>
<feature type="domain" description="Rho-GAP" evidence="1">
    <location>
        <begin position="1"/>
        <end position="202"/>
    </location>
</feature>
<dbReference type="InterPro" id="IPR000198">
    <property type="entry name" value="RhoGAP_dom"/>
</dbReference>
<dbReference type="OrthoDB" id="120383at2759"/>
<name>A0A0C2C3W0_9BILA</name>
<dbReference type="EMBL" id="KN778401">
    <property type="protein sequence ID" value="KIH44352.1"/>
    <property type="molecule type" value="Genomic_DNA"/>
</dbReference>
<sequence>FGVVSEFSVYLSVDYYHEKDEKRPSHSRGLFRRLKGEASIATVCGSVEKKRVLRDELEANPLGCELSTDSVPDTNVLACLIKDFLRELPEPLIPPQIHAMLIDAGTVTLPNDIHGNRQLVLRIIDCLAPPSKNTLLLVMDHLTTVLASSPHNGLTPSRLTTVFAPLLLCCAESPPVKELRPLDVPQAAATLSLLLQIWPSRVSEFS</sequence>
<dbReference type="GO" id="GO:0097060">
    <property type="term" value="C:synaptic membrane"/>
    <property type="evidence" value="ECO:0007669"/>
    <property type="project" value="TreeGrafter"/>
</dbReference>
<accession>A0A0C2C3W0</accession>
<dbReference type="PROSITE" id="PS50238">
    <property type="entry name" value="RHOGAP"/>
    <property type="match status" value="1"/>
</dbReference>
<proteinExistence type="predicted"/>
<dbReference type="PANTHER" id="PTHR46150">
    <property type="entry name" value="RHO GTPASE-ACTIVATING PROTEIN 100F"/>
    <property type="match status" value="1"/>
</dbReference>
<keyword evidence="3" id="KW-1185">Reference proteome</keyword>
<dbReference type="SMART" id="SM00324">
    <property type="entry name" value="RhoGAP"/>
    <property type="match status" value="1"/>
</dbReference>
<dbReference type="AlphaFoldDB" id="A0A0C2C3W0"/>
<dbReference type="GO" id="GO:0046578">
    <property type="term" value="P:regulation of Ras protein signal transduction"/>
    <property type="evidence" value="ECO:0007669"/>
    <property type="project" value="TreeGrafter"/>
</dbReference>
<dbReference type="InterPro" id="IPR008936">
    <property type="entry name" value="Rho_GTPase_activation_prot"/>
</dbReference>
<dbReference type="Pfam" id="PF00620">
    <property type="entry name" value="RhoGAP"/>
    <property type="match status" value="1"/>
</dbReference>